<reference evidence="1 2" key="1">
    <citation type="submission" date="2018-11" db="EMBL/GenBank/DDBJ databases">
        <title>Sequencing the genomes of 1000 actinobacteria strains.</title>
        <authorList>
            <person name="Klenk H.-P."/>
        </authorList>
    </citation>
    <scope>NUCLEOTIDE SEQUENCE [LARGE SCALE GENOMIC DNA]</scope>
    <source>
        <strain evidence="1 2">DSM 13521</strain>
    </source>
</reference>
<dbReference type="AlphaFoldDB" id="A0A3N2D153"/>
<dbReference type="Gene3D" id="1.25.40.10">
    <property type="entry name" value="Tetratricopeptide repeat domain"/>
    <property type="match status" value="1"/>
</dbReference>
<dbReference type="SUPFAM" id="SSF48452">
    <property type="entry name" value="TPR-like"/>
    <property type="match status" value="1"/>
</dbReference>
<keyword evidence="2" id="KW-1185">Reference proteome</keyword>
<name>A0A3N2D153_9MICO</name>
<dbReference type="InterPro" id="IPR011990">
    <property type="entry name" value="TPR-like_helical_dom_sf"/>
</dbReference>
<organism evidence="1 2">
    <name type="scientific">Salana multivorans</name>
    <dbReference type="NCBI Taxonomy" id="120377"/>
    <lineage>
        <taxon>Bacteria</taxon>
        <taxon>Bacillati</taxon>
        <taxon>Actinomycetota</taxon>
        <taxon>Actinomycetes</taxon>
        <taxon>Micrococcales</taxon>
        <taxon>Beutenbergiaceae</taxon>
        <taxon>Salana</taxon>
    </lineage>
</organism>
<accession>A0A3N2D153</accession>
<evidence type="ECO:0008006" key="3">
    <source>
        <dbReference type="Google" id="ProtNLM"/>
    </source>
</evidence>
<sequence length="434" mass="48164">MSPVPPTPDVPRPDPVDLEREAIERDRDLAWELYEAQPEHPRIAELTRGVLSRAPELTGMIILLAMHREACGEVELARRLLQDLIGRRDRQLLNALRRLRDLEQSDQNYAEALRLADIVLREDPEATWVDLMDRGSALAFVEHLEEGWRQIDDAVATCARTDPDRYPDALGQRATRLLATGAPPERFLPAAEEAVAADPSEPLLATTLAYAYLYDYRPDRAAELLGRVLREDPTDGVAQGGMIVARGFLDPIERGDATIEDFRAVGMGEMAWRRMRDVIFGTGLDEALAALDAVLPADLAASLRPPLDPAAARESGGEETLLAWHDGQEPGTGARWGTDEPFRLMSAREVGEMDDAIELDPAAWPQWDSEGEYYTQVLTDDAGAYLIEGWGGRLYRRGPGTADVEVALSLADWLWGRVAAFGGDDRRPVGYRHR</sequence>
<evidence type="ECO:0000313" key="2">
    <source>
        <dbReference type="Proteomes" id="UP000275356"/>
    </source>
</evidence>
<comment type="caution">
    <text evidence="1">The sequence shown here is derived from an EMBL/GenBank/DDBJ whole genome shotgun (WGS) entry which is preliminary data.</text>
</comment>
<protein>
    <recommendedName>
        <fullName evidence="3">Tetratricopeptide repeat protein</fullName>
    </recommendedName>
</protein>
<evidence type="ECO:0000313" key="1">
    <source>
        <dbReference type="EMBL" id="ROR93502.1"/>
    </source>
</evidence>
<proteinExistence type="predicted"/>
<gene>
    <name evidence="1" type="ORF">EDD28_2918</name>
</gene>
<dbReference type="EMBL" id="RKHQ01000002">
    <property type="protein sequence ID" value="ROR93502.1"/>
    <property type="molecule type" value="Genomic_DNA"/>
</dbReference>
<dbReference type="Proteomes" id="UP000275356">
    <property type="component" value="Unassembled WGS sequence"/>
</dbReference>